<dbReference type="GO" id="GO:0003677">
    <property type="term" value="F:DNA binding"/>
    <property type="evidence" value="ECO:0007669"/>
    <property type="project" value="UniProtKB-KW"/>
</dbReference>
<dbReference type="InterPro" id="IPR036388">
    <property type="entry name" value="WH-like_DNA-bd_sf"/>
</dbReference>
<dbReference type="Gene3D" id="3.40.50.300">
    <property type="entry name" value="P-loop containing nucleotide triphosphate hydrolases"/>
    <property type="match status" value="1"/>
</dbReference>
<evidence type="ECO:0000313" key="5">
    <source>
        <dbReference type="EMBL" id="SDG89986.1"/>
    </source>
</evidence>
<keyword evidence="6" id="KW-1185">Reference proteome</keyword>
<dbReference type="GO" id="GO:0016887">
    <property type="term" value="F:ATP hydrolysis activity"/>
    <property type="evidence" value="ECO:0007669"/>
    <property type="project" value="InterPro"/>
</dbReference>
<name>A0A1G7Y133_9PSED</name>
<comment type="similarity">
    <text evidence="1">Belongs to the AAA ATPase family.</text>
</comment>
<keyword evidence="5" id="KW-0371">Homeobox</keyword>
<dbReference type="InterPro" id="IPR050221">
    <property type="entry name" value="26S_Proteasome_ATPase"/>
</dbReference>
<dbReference type="AlphaFoldDB" id="A0A1G7Y133"/>
<evidence type="ECO:0000313" key="6">
    <source>
        <dbReference type="Proteomes" id="UP000182894"/>
    </source>
</evidence>
<dbReference type="GO" id="GO:0005524">
    <property type="term" value="F:ATP binding"/>
    <property type="evidence" value="ECO:0007669"/>
    <property type="project" value="UniProtKB-KW"/>
</dbReference>
<proteinExistence type="inferred from homology"/>
<dbReference type="PANTHER" id="PTHR23073">
    <property type="entry name" value="26S PROTEASOME REGULATORY SUBUNIT"/>
    <property type="match status" value="1"/>
</dbReference>
<dbReference type="EMBL" id="FNCO01000003">
    <property type="protein sequence ID" value="SDG89986.1"/>
    <property type="molecule type" value="Genomic_DNA"/>
</dbReference>
<dbReference type="InterPro" id="IPR003593">
    <property type="entry name" value="AAA+_ATPase"/>
</dbReference>
<dbReference type="Proteomes" id="UP000182894">
    <property type="component" value="Unassembled WGS sequence"/>
</dbReference>
<dbReference type="CDD" id="cd19481">
    <property type="entry name" value="RecA-like_protease"/>
    <property type="match status" value="1"/>
</dbReference>
<dbReference type="Pfam" id="PF13384">
    <property type="entry name" value="HTH_23"/>
    <property type="match status" value="1"/>
</dbReference>
<evidence type="ECO:0000256" key="1">
    <source>
        <dbReference type="ARBA" id="ARBA00006914"/>
    </source>
</evidence>
<evidence type="ECO:0000256" key="2">
    <source>
        <dbReference type="ARBA" id="ARBA00022741"/>
    </source>
</evidence>
<sequence>MVSISENDLVSLYQQGVKGSAAGFSLIGRQVVSRLKKTAPDLAGKLADLLLSDGGMRAASSVVSPVDADSRRSLLREESNLVFEAEPIWEKSIENQLFEVLLEREKAKDLIEAGLEPIRSLIFTGPPGVGKTLAANWLASKLNLPILTLDLASVMSSLLGKTGSNIKSVIDYAKSIPCVLLLDEFDAIAKRRDDDKDVGELKRLVNVLLQAIDEWPSTSIMIAATNHPDMLDPAVWRRFEVAINFSMASPVIIERLFADASISEAVAQKLAEYIGGSSYSDINRMVLSAKKKAVLNDKKLDECIIEVVISGSDSDLASQNNARDLQILQLSLQGLSQRKIASELNVSHPTVGKILKGFMESKNGK</sequence>
<dbReference type="InterPro" id="IPR027417">
    <property type="entry name" value="P-loop_NTPase"/>
</dbReference>
<evidence type="ECO:0000256" key="3">
    <source>
        <dbReference type="ARBA" id="ARBA00022840"/>
    </source>
</evidence>
<evidence type="ECO:0000259" key="4">
    <source>
        <dbReference type="SMART" id="SM00382"/>
    </source>
</evidence>
<dbReference type="RefSeq" id="WP_074752153.1">
    <property type="nucleotide sequence ID" value="NZ_FNCO01000003.1"/>
</dbReference>
<reference evidence="6" key="1">
    <citation type="submission" date="2016-10" db="EMBL/GenBank/DDBJ databases">
        <authorList>
            <person name="Varghese N."/>
            <person name="Submissions S."/>
        </authorList>
    </citation>
    <scope>NUCLEOTIDE SEQUENCE [LARGE SCALE GENOMIC DNA]</scope>
    <source>
        <strain evidence="6">ATCC 700689</strain>
    </source>
</reference>
<gene>
    <name evidence="5" type="ORF">SAMN05216605_103458</name>
</gene>
<keyword evidence="2" id="KW-0547">Nucleotide-binding</keyword>
<keyword evidence="5" id="KW-0238">DNA-binding</keyword>
<protein>
    <submittedName>
        <fullName evidence="5">Homeodomain-like domain-containing protein</fullName>
    </submittedName>
</protein>
<dbReference type="InterPro" id="IPR003959">
    <property type="entry name" value="ATPase_AAA_core"/>
</dbReference>
<dbReference type="Pfam" id="PF00004">
    <property type="entry name" value="AAA"/>
    <property type="match status" value="1"/>
</dbReference>
<accession>A0A1G7Y133</accession>
<organism evidence="5 6">
    <name type="scientific">Pseudomonas abietaniphila</name>
    <dbReference type="NCBI Taxonomy" id="89065"/>
    <lineage>
        <taxon>Bacteria</taxon>
        <taxon>Pseudomonadati</taxon>
        <taxon>Pseudomonadota</taxon>
        <taxon>Gammaproteobacteria</taxon>
        <taxon>Pseudomonadales</taxon>
        <taxon>Pseudomonadaceae</taxon>
        <taxon>Pseudomonas</taxon>
    </lineage>
</organism>
<keyword evidence="3" id="KW-0067">ATP-binding</keyword>
<dbReference type="Gene3D" id="1.10.10.10">
    <property type="entry name" value="Winged helix-like DNA-binding domain superfamily/Winged helix DNA-binding domain"/>
    <property type="match status" value="1"/>
</dbReference>
<dbReference type="SUPFAM" id="SSF52540">
    <property type="entry name" value="P-loop containing nucleoside triphosphate hydrolases"/>
    <property type="match status" value="1"/>
</dbReference>
<feature type="domain" description="AAA+ ATPase" evidence="4">
    <location>
        <begin position="117"/>
        <end position="259"/>
    </location>
</feature>
<dbReference type="STRING" id="89065.SAMN05216605_103458"/>
<dbReference type="SMART" id="SM00382">
    <property type="entry name" value="AAA"/>
    <property type="match status" value="1"/>
</dbReference>